<evidence type="ECO:0000313" key="3">
    <source>
        <dbReference type="Proteomes" id="UP000218334"/>
    </source>
</evidence>
<organism evidence="2 3">
    <name type="scientific">Armillaria solidipes</name>
    <dbReference type="NCBI Taxonomy" id="1076256"/>
    <lineage>
        <taxon>Eukaryota</taxon>
        <taxon>Fungi</taxon>
        <taxon>Dikarya</taxon>
        <taxon>Basidiomycota</taxon>
        <taxon>Agaricomycotina</taxon>
        <taxon>Agaricomycetes</taxon>
        <taxon>Agaricomycetidae</taxon>
        <taxon>Agaricales</taxon>
        <taxon>Marasmiineae</taxon>
        <taxon>Physalacriaceae</taxon>
        <taxon>Armillaria</taxon>
    </lineage>
</organism>
<reference evidence="3" key="1">
    <citation type="journal article" date="2017" name="Nat. Ecol. Evol.">
        <title>Genome expansion and lineage-specific genetic innovations in the forest pathogenic fungi Armillaria.</title>
        <authorList>
            <person name="Sipos G."/>
            <person name="Prasanna A.N."/>
            <person name="Walter M.C."/>
            <person name="O'Connor E."/>
            <person name="Balint B."/>
            <person name="Krizsan K."/>
            <person name="Kiss B."/>
            <person name="Hess J."/>
            <person name="Varga T."/>
            <person name="Slot J."/>
            <person name="Riley R."/>
            <person name="Boka B."/>
            <person name="Rigling D."/>
            <person name="Barry K."/>
            <person name="Lee J."/>
            <person name="Mihaltcheva S."/>
            <person name="LaButti K."/>
            <person name="Lipzen A."/>
            <person name="Waldron R."/>
            <person name="Moloney N.M."/>
            <person name="Sperisen C."/>
            <person name="Kredics L."/>
            <person name="Vagvoelgyi C."/>
            <person name="Patrignani A."/>
            <person name="Fitzpatrick D."/>
            <person name="Nagy I."/>
            <person name="Doyle S."/>
            <person name="Anderson J.B."/>
            <person name="Grigoriev I.V."/>
            <person name="Gueldener U."/>
            <person name="Muensterkoetter M."/>
            <person name="Nagy L.G."/>
        </authorList>
    </citation>
    <scope>NUCLEOTIDE SEQUENCE [LARGE SCALE GENOMIC DNA]</scope>
    <source>
        <strain evidence="3">28-4</strain>
    </source>
</reference>
<accession>A0A2H3BLJ3</accession>
<evidence type="ECO:0000313" key="2">
    <source>
        <dbReference type="EMBL" id="PBK71771.1"/>
    </source>
</evidence>
<proteinExistence type="predicted"/>
<sequence length="128" mass="14506">MPFTSNDDQPIKEPHPSLPTMSFPMSNPDHSWNEWIWNQPTPQPGGGRPTTRIPQMNYHPRMRSQAPAMFQEPPPAYNTNKAEEYARYLQAQYRTPSPDPCIRHDTPPPVQALILLPTLPHPSAASSI</sequence>
<feature type="compositionally biased region" description="Polar residues" evidence="1">
    <location>
        <begin position="19"/>
        <end position="30"/>
    </location>
</feature>
<dbReference type="EMBL" id="KZ293423">
    <property type="protein sequence ID" value="PBK71771.1"/>
    <property type="molecule type" value="Genomic_DNA"/>
</dbReference>
<dbReference type="AlphaFoldDB" id="A0A2H3BLJ3"/>
<evidence type="ECO:0000256" key="1">
    <source>
        <dbReference type="SAM" id="MobiDB-lite"/>
    </source>
</evidence>
<gene>
    <name evidence="2" type="ORF">ARMSODRAFT_1016759</name>
</gene>
<feature type="region of interest" description="Disordered" evidence="1">
    <location>
        <begin position="1"/>
        <end position="55"/>
    </location>
</feature>
<keyword evidence="3" id="KW-1185">Reference proteome</keyword>
<dbReference type="Proteomes" id="UP000218334">
    <property type="component" value="Unassembled WGS sequence"/>
</dbReference>
<name>A0A2H3BLJ3_9AGAR</name>
<protein>
    <submittedName>
        <fullName evidence="2">Uncharacterized protein</fullName>
    </submittedName>
</protein>